<evidence type="ECO:0000313" key="3">
    <source>
        <dbReference type="EMBL" id="GHF85214.1"/>
    </source>
</evidence>
<gene>
    <name evidence="3" type="ORF">GCM10017161_10950</name>
</gene>
<dbReference type="Pfam" id="PF10671">
    <property type="entry name" value="TcpQ"/>
    <property type="match status" value="1"/>
</dbReference>
<proteinExistence type="predicted"/>
<protein>
    <recommendedName>
        <fullName evidence="2">Toxin co-regulated pilus biosynthesis protein Q C-terminal domain-containing protein</fullName>
    </recommendedName>
</protein>
<evidence type="ECO:0000313" key="4">
    <source>
        <dbReference type="Proteomes" id="UP000623842"/>
    </source>
</evidence>
<dbReference type="InterPro" id="IPR018927">
    <property type="entry name" value="Pilus_synth_Q_C"/>
</dbReference>
<feature type="domain" description="Toxin co-regulated pilus biosynthesis protein Q C-terminal" evidence="2">
    <location>
        <begin position="133"/>
        <end position="203"/>
    </location>
</feature>
<dbReference type="AlphaFoldDB" id="A0A919BE28"/>
<name>A0A919BE28_9GAMM</name>
<dbReference type="Proteomes" id="UP000623842">
    <property type="component" value="Unassembled WGS sequence"/>
</dbReference>
<dbReference type="EMBL" id="BNCK01000002">
    <property type="protein sequence ID" value="GHF85214.1"/>
    <property type="molecule type" value="Genomic_DNA"/>
</dbReference>
<dbReference type="RefSeq" id="WP_189768083.1">
    <property type="nucleotide sequence ID" value="NZ_BNCK01000002.1"/>
</dbReference>
<evidence type="ECO:0000256" key="1">
    <source>
        <dbReference type="SAM" id="MobiDB-lite"/>
    </source>
</evidence>
<reference evidence="3" key="1">
    <citation type="journal article" date="2014" name="Int. J. Syst. Evol. Microbiol.">
        <title>Complete genome sequence of Corynebacterium casei LMG S-19264T (=DSM 44701T), isolated from a smear-ripened cheese.</title>
        <authorList>
            <consortium name="US DOE Joint Genome Institute (JGI-PGF)"/>
            <person name="Walter F."/>
            <person name="Albersmeier A."/>
            <person name="Kalinowski J."/>
            <person name="Ruckert C."/>
        </authorList>
    </citation>
    <scope>NUCLEOTIDE SEQUENCE</scope>
    <source>
        <strain evidence="3">KCTC 42731</strain>
    </source>
</reference>
<evidence type="ECO:0000259" key="2">
    <source>
        <dbReference type="Pfam" id="PF10671"/>
    </source>
</evidence>
<feature type="region of interest" description="Disordered" evidence="1">
    <location>
        <begin position="39"/>
        <end position="60"/>
    </location>
</feature>
<organism evidence="3 4">
    <name type="scientific">Thalassotalea marina</name>
    <dbReference type="NCBI Taxonomy" id="1673741"/>
    <lineage>
        <taxon>Bacteria</taxon>
        <taxon>Pseudomonadati</taxon>
        <taxon>Pseudomonadota</taxon>
        <taxon>Gammaproteobacteria</taxon>
        <taxon>Alteromonadales</taxon>
        <taxon>Colwelliaceae</taxon>
        <taxon>Thalassotalea</taxon>
    </lineage>
</organism>
<reference evidence="3" key="2">
    <citation type="submission" date="2020-09" db="EMBL/GenBank/DDBJ databases">
        <authorList>
            <person name="Sun Q."/>
            <person name="Kim S."/>
        </authorList>
    </citation>
    <scope>NUCLEOTIDE SEQUENCE</scope>
    <source>
        <strain evidence="3">KCTC 42731</strain>
    </source>
</reference>
<accession>A0A919BE28</accession>
<keyword evidence="4" id="KW-1185">Reference proteome</keyword>
<comment type="caution">
    <text evidence="3">The sequence shown here is derived from an EMBL/GenBank/DDBJ whole genome shotgun (WGS) entry which is preliminary data.</text>
</comment>
<sequence length="226" mass="25984">MLFWIKNIVFAAILIALAVYLIANEEELFGTSSTDLLTGAEEEPAKTEQPKYSKPSLSDKQSNAAAEGLSRFYANLRGSDDPSDGPRVRNNIVYLPDPSGDLEEILEAKRKMVRPLLKNWRSEVENRPFRPPDTLHQKLLAYAEDEGLDVIWWLNRDFLIKDPFRVNKDIIDTAYQLGQAIEGHFQNGLSVYFCYQHRSIVLIDRVMSYLDENCTKLPRNNRGRDY</sequence>